<dbReference type="AlphaFoldDB" id="A0AAF0I6L1"/>
<keyword evidence="1" id="KW-0472">Membrane</keyword>
<organism evidence="2 3">
    <name type="scientific">Vagococcus intermedius</name>
    <dbReference type="NCBI Taxonomy" id="2991418"/>
    <lineage>
        <taxon>Bacteria</taxon>
        <taxon>Bacillati</taxon>
        <taxon>Bacillota</taxon>
        <taxon>Bacilli</taxon>
        <taxon>Lactobacillales</taxon>
        <taxon>Enterococcaceae</taxon>
        <taxon>Vagococcus</taxon>
    </lineage>
</organism>
<dbReference type="NCBIfam" id="TIGR02185">
    <property type="entry name" value="Trep_Strep"/>
    <property type="match status" value="1"/>
</dbReference>
<dbReference type="KEGG" id="vie:OL234_05625"/>
<evidence type="ECO:0000256" key="1">
    <source>
        <dbReference type="SAM" id="Phobius"/>
    </source>
</evidence>
<dbReference type="EMBL" id="CP110232">
    <property type="protein sequence ID" value="WEG72466.1"/>
    <property type="molecule type" value="Genomic_DNA"/>
</dbReference>
<proteinExistence type="predicted"/>
<dbReference type="RefSeq" id="WP_275468269.1">
    <property type="nucleotide sequence ID" value="NZ_CP110232.1"/>
</dbReference>
<keyword evidence="1" id="KW-1133">Transmembrane helix</keyword>
<dbReference type="InterPro" id="IPR011733">
    <property type="entry name" value="CHP02185_IM"/>
</dbReference>
<protein>
    <submittedName>
        <fullName evidence="2">MptD family putative ECF transporter S component</fullName>
    </submittedName>
</protein>
<name>A0AAF0I6L1_9ENTE</name>
<dbReference type="PROSITE" id="PS51257">
    <property type="entry name" value="PROKAR_LIPOPROTEIN"/>
    <property type="match status" value="1"/>
</dbReference>
<gene>
    <name evidence="2" type="ORF">OL234_05625</name>
</gene>
<feature type="transmembrane region" description="Helical" evidence="1">
    <location>
        <begin position="41"/>
        <end position="58"/>
    </location>
</feature>
<feature type="transmembrane region" description="Helical" evidence="1">
    <location>
        <begin position="12"/>
        <end position="35"/>
    </location>
</feature>
<evidence type="ECO:0000313" key="2">
    <source>
        <dbReference type="EMBL" id="WEG72466.1"/>
    </source>
</evidence>
<dbReference type="Pfam" id="PF09605">
    <property type="entry name" value="Trep_Strep"/>
    <property type="match status" value="1"/>
</dbReference>
<keyword evidence="1" id="KW-0812">Transmembrane</keyword>
<dbReference type="Proteomes" id="UP001179647">
    <property type="component" value="Chromosome"/>
</dbReference>
<reference evidence="2" key="1">
    <citation type="submission" date="2022-10" db="EMBL/GenBank/DDBJ databases">
        <title>Vagococcus sp. isolated from poultry meat.</title>
        <authorList>
            <person name="Johansson P."/>
            <person name="Bjorkroth J."/>
        </authorList>
    </citation>
    <scope>NUCLEOTIDE SEQUENCE</scope>
    <source>
        <strain evidence="2">STAA11</strain>
    </source>
</reference>
<evidence type="ECO:0000313" key="3">
    <source>
        <dbReference type="Proteomes" id="UP001179647"/>
    </source>
</evidence>
<keyword evidence="3" id="KW-1185">Reference proteome</keyword>
<sequence length="197" mass="21708">MKFTLKTKDLITAGVFAALYFVVVALVTFACMILLPGLGNLIIPTVVALIVGPIFYLLINRVPKFGAVTILSSVMGIFFMFSGHFPLSFIPNFVFGILADILLSSGKRTANRELAAFTVFNYGLIGPLVTLWFMKAKYVQSLVDRGKGADYINGLLKYVNWNIFIILMISILIASIIGGLYGKKMMAKHFSHARTIN</sequence>
<feature type="transmembrane region" description="Helical" evidence="1">
    <location>
        <begin position="161"/>
        <end position="181"/>
    </location>
</feature>
<feature type="transmembrane region" description="Helical" evidence="1">
    <location>
        <begin position="115"/>
        <end position="134"/>
    </location>
</feature>
<accession>A0AAF0I6L1</accession>